<gene>
    <name evidence="7" type="primary">mraZ</name>
    <name evidence="9" type="ORF">HMPREF9193_01552</name>
</gene>
<evidence type="ECO:0000313" key="9">
    <source>
        <dbReference type="EMBL" id="ERJ92392.1"/>
    </source>
</evidence>
<comment type="subunit">
    <text evidence="7">Forms oligomers.</text>
</comment>
<dbReference type="PROSITE" id="PS51740">
    <property type="entry name" value="SPOVT_ABRB"/>
    <property type="match status" value="2"/>
</dbReference>
<dbReference type="NCBIfam" id="TIGR00242">
    <property type="entry name" value="division/cell wall cluster transcriptional repressor MraZ"/>
    <property type="match status" value="1"/>
</dbReference>
<dbReference type="InterPro" id="IPR007159">
    <property type="entry name" value="SpoVT-AbrB_dom"/>
</dbReference>
<evidence type="ECO:0000256" key="6">
    <source>
        <dbReference type="ARBA" id="ARBA00023163"/>
    </source>
</evidence>
<keyword evidence="6 7" id="KW-0804">Transcription</keyword>
<keyword evidence="10" id="KW-1185">Reference proteome</keyword>
<dbReference type="SUPFAM" id="SSF89447">
    <property type="entry name" value="AbrB/MazE/MraZ-like"/>
    <property type="match status" value="1"/>
</dbReference>
<dbReference type="InterPro" id="IPR003444">
    <property type="entry name" value="MraZ"/>
</dbReference>
<feature type="domain" description="SpoVT-AbrB" evidence="8">
    <location>
        <begin position="80"/>
        <end position="123"/>
    </location>
</feature>
<dbReference type="InterPro" id="IPR035644">
    <property type="entry name" value="MraZ_C"/>
</dbReference>
<dbReference type="PANTHER" id="PTHR34701">
    <property type="entry name" value="TRANSCRIPTIONAL REGULATOR MRAZ"/>
    <property type="match status" value="1"/>
</dbReference>
<dbReference type="RefSeq" id="WP_021687754.1">
    <property type="nucleotide sequence ID" value="NZ_KI260569.1"/>
</dbReference>
<evidence type="ECO:0000256" key="4">
    <source>
        <dbReference type="ARBA" id="ARBA00023015"/>
    </source>
</evidence>
<comment type="similarity">
    <text evidence="7">Belongs to the MraZ family.</text>
</comment>
<dbReference type="InterPro" id="IPR038619">
    <property type="entry name" value="MraZ_sf"/>
</dbReference>
<comment type="caution">
    <text evidence="9">The sequence shown here is derived from an EMBL/GenBank/DDBJ whole genome shotgun (WGS) entry which is preliminary data.</text>
</comment>
<feature type="domain" description="SpoVT-AbrB" evidence="8">
    <location>
        <begin position="7"/>
        <end position="50"/>
    </location>
</feature>
<evidence type="ECO:0000256" key="7">
    <source>
        <dbReference type="HAMAP-Rule" id="MF_01008"/>
    </source>
</evidence>
<keyword evidence="4 7" id="KW-0805">Transcription regulation</keyword>
<proteinExistence type="inferred from homology"/>
<dbReference type="InterPro" id="IPR037914">
    <property type="entry name" value="SpoVT-AbrB_sf"/>
</dbReference>
<dbReference type="Pfam" id="PF02381">
    <property type="entry name" value="MraZ"/>
    <property type="match status" value="2"/>
</dbReference>
<evidence type="ECO:0000256" key="3">
    <source>
        <dbReference type="ARBA" id="ARBA00022737"/>
    </source>
</evidence>
<dbReference type="HAMAP" id="MF_01008">
    <property type="entry name" value="MraZ"/>
    <property type="match status" value="1"/>
</dbReference>
<dbReference type="CDD" id="cd16320">
    <property type="entry name" value="MraZ_N"/>
    <property type="match status" value="1"/>
</dbReference>
<dbReference type="EMBL" id="AWVH01000037">
    <property type="protein sequence ID" value="ERJ92392.1"/>
    <property type="molecule type" value="Genomic_DNA"/>
</dbReference>
<organism evidence="9 10">
    <name type="scientific">Treponema lecithinolyticum ATCC 700332</name>
    <dbReference type="NCBI Taxonomy" id="1321815"/>
    <lineage>
        <taxon>Bacteria</taxon>
        <taxon>Pseudomonadati</taxon>
        <taxon>Spirochaetota</taxon>
        <taxon>Spirochaetia</taxon>
        <taxon>Spirochaetales</taxon>
        <taxon>Treponemataceae</taxon>
        <taxon>Treponema</taxon>
    </lineage>
</organism>
<dbReference type="Proteomes" id="UP000016649">
    <property type="component" value="Unassembled WGS sequence"/>
</dbReference>
<sequence>MELLTGEYRNTLDEKGRILFPARLRTVLTENVLMITQGLDGCLWLYTSSEWKNFSQKLMESASPFNKDSRLVLRHLIAPAQEVEFDKAGRLSIPQSLREHAGLVKDCVIMGVNKYMELWDAERYEQYLAETDLSFKEAAEGLSAIHL</sequence>
<name>A0ABN0NY59_TRELE</name>
<evidence type="ECO:0000256" key="5">
    <source>
        <dbReference type="ARBA" id="ARBA00023125"/>
    </source>
</evidence>
<dbReference type="CDD" id="cd16321">
    <property type="entry name" value="MraZ_C"/>
    <property type="match status" value="1"/>
</dbReference>
<protein>
    <recommendedName>
        <fullName evidence="1 7">Transcriptional regulator MraZ</fullName>
    </recommendedName>
</protein>
<dbReference type="PANTHER" id="PTHR34701:SF1">
    <property type="entry name" value="TRANSCRIPTIONAL REGULATOR MRAZ"/>
    <property type="match status" value="1"/>
</dbReference>
<evidence type="ECO:0000259" key="8">
    <source>
        <dbReference type="PROSITE" id="PS51740"/>
    </source>
</evidence>
<evidence type="ECO:0000256" key="2">
    <source>
        <dbReference type="ARBA" id="ARBA00022490"/>
    </source>
</evidence>
<keyword evidence="3" id="KW-0677">Repeat</keyword>
<dbReference type="InterPro" id="IPR020603">
    <property type="entry name" value="MraZ_dom"/>
</dbReference>
<keyword evidence="2 7" id="KW-0963">Cytoplasm</keyword>
<evidence type="ECO:0000256" key="1">
    <source>
        <dbReference type="ARBA" id="ARBA00013860"/>
    </source>
</evidence>
<dbReference type="InterPro" id="IPR035642">
    <property type="entry name" value="MraZ_N"/>
</dbReference>
<comment type="subcellular location">
    <subcellularLocation>
        <location evidence="7">Cytoplasm</location>
        <location evidence="7">Nucleoid</location>
    </subcellularLocation>
</comment>
<evidence type="ECO:0000313" key="10">
    <source>
        <dbReference type="Proteomes" id="UP000016649"/>
    </source>
</evidence>
<dbReference type="Gene3D" id="3.40.1550.20">
    <property type="entry name" value="Transcriptional regulator MraZ domain"/>
    <property type="match status" value="1"/>
</dbReference>
<accession>A0ABN0NY59</accession>
<reference evidence="9 10" key="1">
    <citation type="submission" date="2013-08" db="EMBL/GenBank/DDBJ databases">
        <authorList>
            <person name="Weinstock G."/>
            <person name="Sodergren E."/>
            <person name="Wylie T."/>
            <person name="Fulton L."/>
            <person name="Fulton R."/>
            <person name="Fronick C."/>
            <person name="O'Laughlin M."/>
            <person name="Godfrey J."/>
            <person name="Miner T."/>
            <person name="Herter B."/>
            <person name="Appelbaum E."/>
            <person name="Cordes M."/>
            <person name="Lek S."/>
            <person name="Wollam A."/>
            <person name="Pepin K.H."/>
            <person name="Palsikar V.B."/>
            <person name="Mitreva M."/>
            <person name="Wilson R.K."/>
        </authorList>
    </citation>
    <scope>NUCLEOTIDE SEQUENCE [LARGE SCALE GENOMIC DNA]</scope>
    <source>
        <strain evidence="9 10">ATCC 700332</strain>
    </source>
</reference>
<keyword evidence="5 7" id="KW-0238">DNA-binding</keyword>